<evidence type="ECO:0000256" key="6">
    <source>
        <dbReference type="ARBA" id="ARBA00023065"/>
    </source>
</evidence>
<dbReference type="PANTHER" id="PTHR11693">
    <property type="entry name" value="ATP SYNTHASE GAMMA CHAIN"/>
    <property type="match status" value="1"/>
</dbReference>
<dbReference type="PROSITE" id="PS00153">
    <property type="entry name" value="ATPASE_GAMMA"/>
    <property type="match status" value="1"/>
</dbReference>
<evidence type="ECO:0000256" key="2">
    <source>
        <dbReference type="ARBA" id="ARBA00004170"/>
    </source>
</evidence>
<keyword evidence="4" id="KW-0813">Transport</keyword>
<organism evidence="10 11">
    <name type="scientific">SAR324 cluster bacterium</name>
    <dbReference type="NCBI Taxonomy" id="2024889"/>
    <lineage>
        <taxon>Bacteria</taxon>
        <taxon>Deltaproteobacteria</taxon>
        <taxon>SAR324 cluster</taxon>
    </lineage>
</organism>
<dbReference type="InterPro" id="IPR000131">
    <property type="entry name" value="ATP_synth_F1_gsu"/>
</dbReference>
<keyword evidence="7" id="KW-0472">Membrane</keyword>
<dbReference type="Proteomes" id="UP000524246">
    <property type="component" value="Unassembled WGS sequence"/>
</dbReference>
<evidence type="ECO:0000256" key="7">
    <source>
        <dbReference type="ARBA" id="ARBA00023136"/>
    </source>
</evidence>
<dbReference type="GO" id="GO:0045259">
    <property type="term" value="C:proton-transporting ATP synthase complex"/>
    <property type="evidence" value="ECO:0007669"/>
    <property type="project" value="UniProtKB-KW"/>
</dbReference>
<protein>
    <submittedName>
        <fullName evidence="10">F0F1 ATP synthase subunit gamma</fullName>
    </submittedName>
</protein>
<keyword evidence="8" id="KW-0139">CF(1)</keyword>
<dbReference type="PANTHER" id="PTHR11693:SF22">
    <property type="entry name" value="ATP SYNTHASE SUBUNIT GAMMA, MITOCHONDRIAL"/>
    <property type="match status" value="1"/>
</dbReference>
<dbReference type="AlphaFoldDB" id="A0A7X9II71"/>
<comment type="subcellular location">
    <subcellularLocation>
        <location evidence="2">Membrane</location>
        <topology evidence="2">Peripheral membrane protein</topology>
    </subcellularLocation>
</comment>
<dbReference type="InterPro" id="IPR023632">
    <property type="entry name" value="ATP_synth_F1_gsu_CS"/>
</dbReference>
<comment type="function">
    <text evidence="1">Produces ATP from ADP in the presence of a proton gradient across the membrane. The gamma chain is believed to be important in regulating ATPase activity and the flow of protons through the CF(0) complex.</text>
</comment>
<dbReference type="Gene3D" id="3.40.1380.10">
    <property type="match status" value="1"/>
</dbReference>
<dbReference type="PRINTS" id="PR00126">
    <property type="entry name" value="ATPASEGAMMA"/>
</dbReference>
<keyword evidence="5" id="KW-0375">Hydrogen ion transport</keyword>
<evidence type="ECO:0000313" key="11">
    <source>
        <dbReference type="Proteomes" id="UP000524246"/>
    </source>
</evidence>
<dbReference type="EMBL" id="JAAZON010000042">
    <property type="protein sequence ID" value="NMC61753.1"/>
    <property type="molecule type" value="Genomic_DNA"/>
</dbReference>
<sequence>AISVTPICDQLLPIVPKQKEEEASVETSDIIFEPSPQAIFNSIIPKIVRVRLLQACLDAKASEHGSRMTAMDSATKNGDELVLKLQLLHNKLRQGNITTELLDIIGGANALD</sequence>
<evidence type="ECO:0000256" key="8">
    <source>
        <dbReference type="ARBA" id="ARBA00023196"/>
    </source>
</evidence>
<dbReference type="Gene3D" id="1.10.287.80">
    <property type="entry name" value="ATP synthase, gamma subunit, helix hairpin domain"/>
    <property type="match status" value="1"/>
</dbReference>
<accession>A0A7X9II71</accession>
<keyword evidence="9" id="KW-0066">ATP synthesis</keyword>
<comment type="caution">
    <text evidence="10">The sequence shown here is derived from an EMBL/GenBank/DDBJ whole genome shotgun (WGS) entry which is preliminary data.</text>
</comment>
<keyword evidence="6" id="KW-0406">Ion transport</keyword>
<dbReference type="InterPro" id="IPR035968">
    <property type="entry name" value="ATP_synth_F1_ATPase_gsu"/>
</dbReference>
<evidence type="ECO:0000256" key="4">
    <source>
        <dbReference type="ARBA" id="ARBA00022448"/>
    </source>
</evidence>
<evidence type="ECO:0000256" key="3">
    <source>
        <dbReference type="ARBA" id="ARBA00007681"/>
    </source>
</evidence>
<reference evidence="10 11" key="1">
    <citation type="journal article" date="2020" name="Biotechnol. Biofuels">
        <title>New insights from the biogas microbiome by comprehensive genome-resolved metagenomics of nearly 1600 species originating from multiple anaerobic digesters.</title>
        <authorList>
            <person name="Campanaro S."/>
            <person name="Treu L."/>
            <person name="Rodriguez-R L.M."/>
            <person name="Kovalovszki A."/>
            <person name="Ziels R.M."/>
            <person name="Maus I."/>
            <person name="Zhu X."/>
            <person name="Kougias P.G."/>
            <person name="Basile A."/>
            <person name="Luo G."/>
            <person name="Schluter A."/>
            <person name="Konstantinidis K.T."/>
            <person name="Angelidaki I."/>
        </authorList>
    </citation>
    <scope>NUCLEOTIDE SEQUENCE [LARGE SCALE GENOMIC DNA]</scope>
    <source>
        <strain evidence="10">AS27yjCOA_65</strain>
    </source>
</reference>
<dbReference type="GO" id="GO:0046933">
    <property type="term" value="F:proton-transporting ATP synthase activity, rotational mechanism"/>
    <property type="evidence" value="ECO:0007669"/>
    <property type="project" value="InterPro"/>
</dbReference>
<evidence type="ECO:0000256" key="5">
    <source>
        <dbReference type="ARBA" id="ARBA00022781"/>
    </source>
</evidence>
<comment type="similarity">
    <text evidence="3">Belongs to the ATPase gamma chain family.</text>
</comment>
<proteinExistence type="inferred from homology"/>
<dbReference type="Pfam" id="PF00231">
    <property type="entry name" value="ATP-synt"/>
    <property type="match status" value="1"/>
</dbReference>
<evidence type="ECO:0000256" key="9">
    <source>
        <dbReference type="ARBA" id="ARBA00023310"/>
    </source>
</evidence>
<evidence type="ECO:0000256" key="1">
    <source>
        <dbReference type="ARBA" id="ARBA00003456"/>
    </source>
</evidence>
<name>A0A7X9II71_9DELT</name>
<feature type="non-terminal residue" evidence="10">
    <location>
        <position position="1"/>
    </location>
</feature>
<gene>
    <name evidence="10" type="ORF">GYA55_01150</name>
</gene>
<evidence type="ECO:0000313" key="10">
    <source>
        <dbReference type="EMBL" id="NMC61753.1"/>
    </source>
</evidence>
<dbReference type="SUPFAM" id="SSF52943">
    <property type="entry name" value="ATP synthase (F1-ATPase), gamma subunit"/>
    <property type="match status" value="1"/>
</dbReference>